<keyword evidence="3" id="KW-1185">Reference proteome</keyword>
<proteinExistence type="predicted"/>
<dbReference type="Proteomes" id="UP001181355">
    <property type="component" value="Chromosome"/>
</dbReference>
<sequence>MRIFSRFLVRTPYSKLAVFCGLSLLSFIAPASGQHPSKDDHRQQMCETSTLRFQLTADGARLDVVDRTSETVIESTEVKDHRHDPAQIAFLIHAAPRKSCVAVLQTGDEIWELSYADDREPVYQGYVHDYKMREGVPDARRYPARITILEKKFRWIRFDQHSFRYMSVTDDEGKTQIINLDIRRKMLDLHFSEEIDLTKSK</sequence>
<organism evidence="2 3">
    <name type="scientific">Undibacterium cyanobacteriorum</name>
    <dbReference type="NCBI Taxonomy" id="3073561"/>
    <lineage>
        <taxon>Bacteria</taxon>
        <taxon>Pseudomonadati</taxon>
        <taxon>Pseudomonadota</taxon>
        <taxon>Betaproteobacteria</taxon>
        <taxon>Burkholderiales</taxon>
        <taxon>Oxalobacteraceae</taxon>
        <taxon>Undibacterium</taxon>
    </lineage>
</organism>
<dbReference type="EMBL" id="CP133720">
    <property type="protein sequence ID" value="WMW80239.1"/>
    <property type="molecule type" value="Genomic_DNA"/>
</dbReference>
<dbReference type="RefSeq" id="WP_309481732.1">
    <property type="nucleotide sequence ID" value="NZ_CP133720.1"/>
</dbReference>
<keyword evidence="1" id="KW-0732">Signal</keyword>
<evidence type="ECO:0000256" key="1">
    <source>
        <dbReference type="SAM" id="SignalP"/>
    </source>
</evidence>
<evidence type="ECO:0000313" key="2">
    <source>
        <dbReference type="EMBL" id="WMW80239.1"/>
    </source>
</evidence>
<gene>
    <name evidence="2" type="ORF">RF679_16540</name>
</gene>
<name>A0ABY9RHA2_9BURK</name>
<reference evidence="2" key="1">
    <citation type="submission" date="2023-09" db="EMBL/GenBank/DDBJ databases">
        <title>Undibacterium sp. 20NA77.5 isolated from freshwater.</title>
        <authorList>
            <person name="Le V."/>
            <person name="Ko S.-R."/>
            <person name="Ahn C.-Y."/>
            <person name="Oh H.-M."/>
        </authorList>
    </citation>
    <scope>NUCLEOTIDE SEQUENCE</scope>
    <source>
        <strain evidence="2">20NA77.5</strain>
    </source>
</reference>
<feature type="signal peptide" evidence="1">
    <location>
        <begin position="1"/>
        <end position="31"/>
    </location>
</feature>
<protein>
    <submittedName>
        <fullName evidence="2">Uncharacterized protein</fullName>
    </submittedName>
</protein>
<evidence type="ECO:0000313" key="3">
    <source>
        <dbReference type="Proteomes" id="UP001181355"/>
    </source>
</evidence>
<feature type="chain" id="PRO_5047274247" evidence="1">
    <location>
        <begin position="32"/>
        <end position="201"/>
    </location>
</feature>
<accession>A0ABY9RHA2</accession>